<dbReference type="VEuPathDB" id="FungiDB:EYZ11_003856"/>
<evidence type="ECO:0008006" key="3">
    <source>
        <dbReference type="Google" id="ProtNLM"/>
    </source>
</evidence>
<comment type="caution">
    <text evidence="1">The sequence shown here is derived from an EMBL/GenBank/DDBJ whole genome shotgun (WGS) entry which is preliminary data.</text>
</comment>
<evidence type="ECO:0000313" key="2">
    <source>
        <dbReference type="Proteomes" id="UP000308092"/>
    </source>
</evidence>
<sequence length="60" mass="7146">MPKDSDKIKSRIPDALRAYHERNNPKIAALAREFDIPYQRLWNAFIVTYNFIKRLPRSEA</sequence>
<evidence type="ECO:0000313" key="1">
    <source>
        <dbReference type="EMBL" id="THC96651.1"/>
    </source>
</evidence>
<protein>
    <recommendedName>
        <fullName evidence="3">HTH psq-type domain-containing protein</fullName>
    </recommendedName>
</protein>
<proteinExistence type="predicted"/>
<reference evidence="1 2" key="1">
    <citation type="submission" date="2019-03" db="EMBL/GenBank/DDBJ databases">
        <title>The genome sequence of a newly discovered highly antifungal drug resistant Aspergillus species, Aspergillus tanneri NIH 1004.</title>
        <authorList>
            <person name="Mounaud S."/>
            <person name="Singh I."/>
            <person name="Joardar V."/>
            <person name="Pakala S."/>
            <person name="Pakala S."/>
            <person name="Venepally P."/>
            <person name="Hoover J."/>
            <person name="Nierman W."/>
            <person name="Chung J."/>
            <person name="Losada L."/>
        </authorList>
    </citation>
    <scope>NUCLEOTIDE SEQUENCE [LARGE SCALE GENOMIC DNA]</scope>
    <source>
        <strain evidence="1 2">NIH1004</strain>
    </source>
</reference>
<dbReference type="Proteomes" id="UP000308092">
    <property type="component" value="Unassembled WGS sequence"/>
</dbReference>
<gene>
    <name evidence="1" type="ORF">EYZ11_003856</name>
</gene>
<dbReference type="EMBL" id="SOSA01000104">
    <property type="protein sequence ID" value="THC96651.1"/>
    <property type="molecule type" value="Genomic_DNA"/>
</dbReference>
<dbReference type="AlphaFoldDB" id="A0A4S3JSU2"/>
<name>A0A4S3JSU2_9EURO</name>
<accession>A0A4S3JSU2</accession>
<keyword evidence="2" id="KW-1185">Reference proteome</keyword>
<organism evidence="1 2">
    <name type="scientific">Aspergillus tanneri</name>
    <dbReference type="NCBI Taxonomy" id="1220188"/>
    <lineage>
        <taxon>Eukaryota</taxon>
        <taxon>Fungi</taxon>
        <taxon>Dikarya</taxon>
        <taxon>Ascomycota</taxon>
        <taxon>Pezizomycotina</taxon>
        <taxon>Eurotiomycetes</taxon>
        <taxon>Eurotiomycetidae</taxon>
        <taxon>Eurotiales</taxon>
        <taxon>Aspergillaceae</taxon>
        <taxon>Aspergillus</taxon>
        <taxon>Aspergillus subgen. Circumdati</taxon>
    </lineage>
</organism>